<dbReference type="CDD" id="cd05466">
    <property type="entry name" value="PBP2_LTTR_substrate"/>
    <property type="match status" value="1"/>
</dbReference>
<sequence>MRATHGKRIEQPHDGTVDVALTDMGSIDSNVAATELFREPFLLVVPADHRPARREAVRLHDCRDETFAGLSSGVALRGRVDKLFGTAGIRPRRGFKTGEVETGQGSLPRASEPPPCRPAMGPVGGSAEVPIVPSPRRNPLNTPAETNTLSS</sequence>
<gene>
    <name evidence="7" type="ORF">JOF53_006618</name>
</gene>
<dbReference type="SUPFAM" id="SSF53850">
    <property type="entry name" value="Periplasmic binding protein-like II"/>
    <property type="match status" value="1"/>
</dbReference>
<dbReference type="Gene3D" id="3.40.190.10">
    <property type="entry name" value="Periplasmic binding protein-like II"/>
    <property type="match status" value="2"/>
</dbReference>
<protein>
    <submittedName>
        <fullName evidence="7">DNA-binding transcriptional LysR family regulator</fullName>
    </submittedName>
</protein>
<dbReference type="Pfam" id="PF03466">
    <property type="entry name" value="LysR_substrate"/>
    <property type="match status" value="1"/>
</dbReference>
<dbReference type="InterPro" id="IPR005119">
    <property type="entry name" value="LysR_subst-bd"/>
</dbReference>
<keyword evidence="2" id="KW-0805">Transcription regulation</keyword>
<dbReference type="GO" id="GO:0003677">
    <property type="term" value="F:DNA binding"/>
    <property type="evidence" value="ECO:0007669"/>
    <property type="project" value="UniProtKB-KW"/>
</dbReference>
<organism evidence="7 8">
    <name type="scientific">Crossiella equi</name>
    <dbReference type="NCBI Taxonomy" id="130796"/>
    <lineage>
        <taxon>Bacteria</taxon>
        <taxon>Bacillati</taxon>
        <taxon>Actinomycetota</taxon>
        <taxon>Actinomycetes</taxon>
        <taxon>Pseudonocardiales</taxon>
        <taxon>Pseudonocardiaceae</taxon>
        <taxon>Crossiella</taxon>
    </lineage>
</organism>
<evidence type="ECO:0000313" key="8">
    <source>
        <dbReference type="Proteomes" id="UP001519363"/>
    </source>
</evidence>
<evidence type="ECO:0000256" key="1">
    <source>
        <dbReference type="ARBA" id="ARBA00009437"/>
    </source>
</evidence>
<dbReference type="Proteomes" id="UP001519363">
    <property type="component" value="Unassembled WGS sequence"/>
</dbReference>
<evidence type="ECO:0000256" key="2">
    <source>
        <dbReference type="ARBA" id="ARBA00023015"/>
    </source>
</evidence>
<comment type="similarity">
    <text evidence="1">Belongs to the LysR transcriptional regulatory family.</text>
</comment>
<keyword evidence="3 7" id="KW-0238">DNA-binding</keyword>
<evidence type="ECO:0000256" key="4">
    <source>
        <dbReference type="ARBA" id="ARBA00023163"/>
    </source>
</evidence>
<evidence type="ECO:0000256" key="3">
    <source>
        <dbReference type="ARBA" id="ARBA00023125"/>
    </source>
</evidence>
<accession>A0ABS5AMG1</accession>
<dbReference type="PANTHER" id="PTHR30346:SF28">
    <property type="entry name" value="HTH-TYPE TRANSCRIPTIONAL REGULATOR CYNR"/>
    <property type="match status" value="1"/>
</dbReference>
<evidence type="ECO:0000259" key="6">
    <source>
        <dbReference type="Pfam" id="PF03466"/>
    </source>
</evidence>
<dbReference type="PANTHER" id="PTHR30346">
    <property type="entry name" value="TRANSCRIPTIONAL DUAL REGULATOR HCAR-RELATED"/>
    <property type="match status" value="1"/>
</dbReference>
<keyword evidence="8" id="KW-1185">Reference proteome</keyword>
<reference evidence="7 8" key="1">
    <citation type="submission" date="2021-03" db="EMBL/GenBank/DDBJ databases">
        <title>Sequencing the genomes of 1000 actinobacteria strains.</title>
        <authorList>
            <person name="Klenk H.-P."/>
        </authorList>
    </citation>
    <scope>NUCLEOTIDE SEQUENCE [LARGE SCALE GENOMIC DNA]</scope>
    <source>
        <strain evidence="7 8">DSM 44580</strain>
    </source>
</reference>
<keyword evidence="4" id="KW-0804">Transcription</keyword>
<evidence type="ECO:0000256" key="5">
    <source>
        <dbReference type="SAM" id="MobiDB-lite"/>
    </source>
</evidence>
<feature type="region of interest" description="Disordered" evidence="5">
    <location>
        <begin position="93"/>
        <end position="151"/>
    </location>
</feature>
<proteinExistence type="inferred from homology"/>
<dbReference type="EMBL" id="JAGIOO010000001">
    <property type="protein sequence ID" value="MBP2477746.1"/>
    <property type="molecule type" value="Genomic_DNA"/>
</dbReference>
<feature type="compositionally biased region" description="Polar residues" evidence="5">
    <location>
        <begin position="139"/>
        <end position="151"/>
    </location>
</feature>
<comment type="caution">
    <text evidence="7">The sequence shown here is derived from an EMBL/GenBank/DDBJ whole genome shotgun (WGS) entry which is preliminary data.</text>
</comment>
<feature type="domain" description="LysR substrate-binding" evidence="6">
    <location>
        <begin position="10"/>
        <end position="102"/>
    </location>
</feature>
<name>A0ABS5AMG1_9PSEU</name>
<evidence type="ECO:0000313" key="7">
    <source>
        <dbReference type="EMBL" id="MBP2477746.1"/>
    </source>
</evidence>